<evidence type="ECO:0000256" key="2">
    <source>
        <dbReference type="ARBA" id="ARBA00005568"/>
    </source>
</evidence>
<keyword evidence="7" id="KW-1185">Reference proteome</keyword>
<name>A0ABW3H817_9SPHN</name>
<dbReference type="PANTHER" id="PTHR32308:SF10">
    <property type="entry name" value="CITRATE LYASE SUBUNIT BETA"/>
    <property type="match status" value="1"/>
</dbReference>
<keyword evidence="4" id="KW-0460">Magnesium</keyword>
<evidence type="ECO:0000313" key="7">
    <source>
        <dbReference type="Proteomes" id="UP001596977"/>
    </source>
</evidence>
<dbReference type="InterPro" id="IPR015813">
    <property type="entry name" value="Pyrv/PenolPyrv_kinase-like_dom"/>
</dbReference>
<comment type="similarity">
    <text evidence="2">Belongs to the HpcH/HpaI aldolase family.</text>
</comment>
<dbReference type="PANTHER" id="PTHR32308">
    <property type="entry name" value="LYASE BETA SUBUNIT, PUTATIVE (AFU_ORTHOLOGUE AFUA_4G13030)-RELATED"/>
    <property type="match status" value="1"/>
</dbReference>
<evidence type="ECO:0000256" key="4">
    <source>
        <dbReference type="ARBA" id="ARBA00022842"/>
    </source>
</evidence>
<organism evidence="6 7">
    <name type="scientific">Sphingomonas canadensis</name>
    <dbReference type="NCBI Taxonomy" id="1219257"/>
    <lineage>
        <taxon>Bacteria</taxon>
        <taxon>Pseudomonadati</taxon>
        <taxon>Pseudomonadota</taxon>
        <taxon>Alphaproteobacteria</taxon>
        <taxon>Sphingomonadales</taxon>
        <taxon>Sphingomonadaceae</taxon>
        <taxon>Sphingomonas</taxon>
    </lineage>
</organism>
<dbReference type="InterPro" id="IPR011206">
    <property type="entry name" value="Citrate_lyase_beta/mcl1/mcl2"/>
</dbReference>
<protein>
    <submittedName>
        <fullName evidence="6">HpcH/HpaI aldolase/citrate lyase family protein</fullName>
    </submittedName>
</protein>
<dbReference type="PIRSF" id="PIRSF015582">
    <property type="entry name" value="Cit_lyase_B"/>
    <property type="match status" value="1"/>
</dbReference>
<keyword evidence="3" id="KW-0479">Metal-binding</keyword>
<reference evidence="7" key="1">
    <citation type="journal article" date="2019" name="Int. J. Syst. Evol. Microbiol.">
        <title>The Global Catalogue of Microorganisms (GCM) 10K type strain sequencing project: providing services to taxonomists for standard genome sequencing and annotation.</title>
        <authorList>
            <consortium name="The Broad Institute Genomics Platform"/>
            <consortium name="The Broad Institute Genome Sequencing Center for Infectious Disease"/>
            <person name="Wu L."/>
            <person name="Ma J."/>
        </authorList>
    </citation>
    <scope>NUCLEOTIDE SEQUENCE [LARGE SCALE GENOMIC DNA]</scope>
    <source>
        <strain evidence="7">CCUG 62982</strain>
    </source>
</reference>
<dbReference type="Proteomes" id="UP001596977">
    <property type="component" value="Unassembled WGS sequence"/>
</dbReference>
<keyword evidence="6" id="KW-0456">Lyase</keyword>
<proteinExistence type="inferred from homology"/>
<evidence type="ECO:0000259" key="5">
    <source>
        <dbReference type="Pfam" id="PF03328"/>
    </source>
</evidence>
<comment type="caution">
    <text evidence="6">The sequence shown here is derived from an EMBL/GenBank/DDBJ whole genome shotgun (WGS) entry which is preliminary data.</text>
</comment>
<evidence type="ECO:0000256" key="3">
    <source>
        <dbReference type="ARBA" id="ARBA00022723"/>
    </source>
</evidence>
<gene>
    <name evidence="6" type="ORF">ACFQ1E_12335</name>
</gene>
<dbReference type="Pfam" id="PF03328">
    <property type="entry name" value="HpcH_HpaI"/>
    <property type="match status" value="1"/>
</dbReference>
<evidence type="ECO:0000313" key="6">
    <source>
        <dbReference type="EMBL" id="MFD0947129.1"/>
    </source>
</evidence>
<comment type="cofactor">
    <cofactor evidence="1">
        <name>Mg(2+)</name>
        <dbReference type="ChEBI" id="CHEBI:18420"/>
    </cofactor>
</comment>
<evidence type="ECO:0000256" key="1">
    <source>
        <dbReference type="ARBA" id="ARBA00001946"/>
    </source>
</evidence>
<sequence length="270" mass="28031">MTTARLAPRTALFMPASNSRAIEKAHGLPADMVILDLEDAVREEDKERARDAARAAGPFAGRLFAIRINAEGSGHHREDLRAVAESRADYVVVPKVEAAGTLARVADAAGRPVLAMIETPAGVLAAPAIAAAADGGECAGLIAGTNDLAAQLRLPPSAGRASMGMALQAIVLAARAGGAWAIDGVFNRLDDPEALAAECAEGRMLGFDGKSLIHPNQIAIARAAYSPSEAELEEARALIAAATGGAERYRDAMIEDMHVAQARALIERAD</sequence>
<dbReference type="GO" id="GO:0016829">
    <property type="term" value="F:lyase activity"/>
    <property type="evidence" value="ECO:0007669"/>
    <property type="project" value="UniProtKB-KW"/>
</dbReference>
<dbReference type="InterPro" id="IPR005000">
    <property type="entry name" value="Aldolase/citrate-lyase_domain"/>
</dbReference>
<dbReference type="EMBL" id="JBHTJG010000005">
    <property type="protein sequence ID" value="MFD0947129.1"/>
    <property type="molecule type" value="Genomic_DNA"/>
</dbReference>
<dbReference type="RefSeq" id="WP_264944511.1">
    <property type="nucleotide sequence ID" value="NZ_JAPDRA010000005.1"/>
</dbReference>
<feature type="domain" description="HpcH/HpaI aldolase/citrate lyase" evidence="5">
    <location>
        <begin position="9"/>
        <end position="215"/>
    </location>
</feature>
<dbReference type="Gene3D" id="3.20.20.60">
    <property type="entry name" value="Phosphoenolpyruvate-binding domains"/>
    <property type="match status" value="1"/>
</dbReference>
<accession>A0ABW3H817</accession>
<dbReference type="SUPFAM" id="SSF51621">
    <property type="entry name" value="Phosphoenolpyruvate/pyruvate domain"/>
    <property type="match status" value="1"/>
</dbReference>
<dbReference type="InterPro" id="IPR040442">
    <property type="entry name" value="Pyrv_kinase-like_dom_sf"/>
</dbReference>